<name>U4VBQ7_9HYPH</name>
<dbReference type="EMBL" id="ASXJ01000086">
    <property type="protein sequence ID" value="ERM02453.1"/>
    <property type="molecule type" value="Genomic_DNA"/>
</dbReference>
<sequence>MQLRWKRTVVGGEARPGDFIAYTDWGGSFCRILRNNFGPSAGTWRWNLVCSPSPFQDIPYGMCDSKEETVSLVKRMFEELRNTNRLEFQRPYMWNDRKSWYQ</sequence>
<proteinExistence type="predicted"/>
<evidence type="ECO:0000313" key="1">
    <source>
        <dbReference type="EMBL" id="ERM02453.1"/>
    </source>
</evidence>
<dbReference type="PATRIC" id="fig|1337887.3.peg.1713"/>
<organism evidence="1 2">
    <name type="scientific">Brucella intermedia 229E</name>
    <dbReference type="NCBI Taxonomy" id="1337887"/>
    <lineage>
        <taxon>Bacteria</taxon>
        <taxon>Pseudomonadati</taxon>
        <taxon>Pseudomonadota</taxon>
        <taxon>Alphaproteobacteria</taxon>
        <taxon>Hyphomicrobiales</taxon>
        <taxon>Brucellaceae</taxon>
        <taxon>Brucella/Ochrobactrum group</taxon>
        <taxon>Brucella</taxon>
    </lineage>
</organism>
<accession>U4VBQ7</accession>
<comment type="caution">
    <text evidence="1">The sequence shown here is derived from an EMBL/GenBank/DDBJ whole genome shotgun (WGS) entry which is preliminary data.</text>
</comment>
<dbReference type="AlphaFoldDB" id="U4VBQ7"/>
<gene>
    <name evidence="1" type="ORF">Q644_16615</name>
</gene>
<reference evidence="1 2" key="1">
    <citation type="journal article" date="2014" name="FEMS Microbiol. Lett.">
        <title>Genome sequencing analysis reveals virulence-related gene content of Ochrobactrum intermedium strain 229E, a urease-positive strain isolated from the human gastric niche.</title>
        <authorList>
            <person name="Kulkarni G.J."/>
            <person name="Shetty S."/>
            <person name="Dharne M.S."/>
            <person name="Shouche Y.S."/>
        </authorList>
    </citation>
    <scope>NUCLEOTIDE SEQUENCE [LARGE SCALE GENOMIC DNA]</scope>
    <source>
        <strain evidence="1 2">229E</strain>
    </source>
</reference>
<protein>
    <submittedName>
        <fullName evidence="1">Uncharacterized protein</fullName>
    </submittedName>
</protein>
<evidence type="ECO:0000313" key="2">
    <source>
        <dbReference type="Proteomes" id="UP000016842"/>
    </source>
</evidence>
<dbReference type="Proteomes" id="UP000016842">
    <property type="component" value="Unassembled WGS sequence"/>
</dbReference>